<name>A0A9P0IM01_APHGO</name>
<organism evidence="1 2">
    <name type="scientific">Aphis gossypii</name>
    <name type="common">Cotton aphid</name>
    <dbReference type="NCBI Taxonomy" id="80765"/>
    <lineage>
        <taxon>Eukaryota</taxon>
        <taxon>Metazoa</taxon>
        <taxon>Ecdysozoa</taxon>
        <taxon>Arthropoda</taxon>
        <taxon>Hexapoda</taxon>
        <taxon>Insecta</taxon>
        <taxon>Pterygota</taxon>
        <taxon>Neoptera</taxon>
        <taxon>Paraneoptera</taxon>
        <taxon>Hemiptera</taxon>
        <taxon>Sternorrhyncha</taxon>
        <taxon>Aphidomorpha</taxon>
        <taxon>Aphidoidea</taxon>
        <taxon>Aphididae</taxon>
        <taxon>Aphidini</taxon>
        <taxon>Aphis</taxon>
        <taxon>Aphis</taxon>
    </lineage>
</organism>
<protein>
    <submittedName>
        <fullName evidence="1">Uncharacterized protein</fullName>
    </submittedName>
</protein>
<reference evidence="1" key="1">
    <citation type="submission" date="2022-02" db="EMBL/GenBank/DDBJ databases">
        <authorList>
            <person name="King R."/>
        </authorList>
    </citation>
    <scope>NUCLEOTIDE SEQUENCE</scope>
</reference>
<keyword evidence="2" id="KW-1185">Reference proteome</keyword>
<dbReference type="Proteomes" id="UP001154329">
    <property type="component" value="Chromosome 1"/>
</dbReference>
<sequence length="48" mass="5777">MEILIDVHVVHLHDISYHCRYICEIDFKLALILHVYYYTCVQIIITVN</sequence>
<reference evidence="1" key="2">
    <citation type="submission" date="2022-10" db="EMBL/GenBank/DDBJ databases">
        <authorList>
            <consortium name="ENA_rothamsted_submissions"/>
            <consortium name="culmorum"/>
            <person name="King R."/>
        </authorList>
    </citation>
    <scope>NUCLEOTIDE SEQUENCE</scope>
</reference>
<evidence type="ECO:0000313" key="2">
    <source>
        <dbReference type="Proteomes" id="UP001154329"/>
    </source>
</evidence>
<dbReference type="EMBL" id="OU899034">
    <property type="protein sequence ID" value="CAH1710884.1"/>
    <property type="molecule type" value="Genomic_DNA"/>
</dbReference>
<gene>
    <name evidence="1" type="ORF">APHIGO_LOCUS1386</name>
</gene>
<evidence type="ECO:0000313" key="1">
    <source>
        <dbReference type="EMBL" id="CAH1710884.1"/>
    </source>
</evidence>
<accession>A0A9P0IM01</accession>
<proteinExistence type="predicted"/>
<dbReference type="AlphaFoldDB" id="A0A9P0IM01"/>